<reference evidence="1" key="1">
    <citation type="thesis" date="2020" institute="ProQuest LLC" country="789 East Eisenhower Parkway, Ann Arbor, MI, USA">
        <title>Comparative Genomics and Chromosome Evolution.</title>
        <authorList>
            <person name="Mudd A.B."/>
        </authorList>
    </citation>
    <scope>NUCLEOTIDE SEQUENCE</scope>
    <source>
        <strain evidence="1">1538</strain>
        <tissue evidence="1">Blood</tissue>
    </source>
</reference>
<keyword evidence="2" id="KW-1185">Reference proteome</keyword>
<name>A0AAV3AVL7_PYXAD</name>
<dbReference type="EMBL" id="DYDO01000002">
    <property type="protein sequence ID" value="DBA31759.1"/>
    <property type="molecule type" value="Genomic_DNA"/>
</dbReference>
<gene>
    <name evidence="1" type="ORF">GDO54_007539</name>
</gene>
<sequence>MGLQDIFLMGYNPSPQISPNTDLSPLLHFLEVYPLLSPQSTYCYSDQRIFEFDHYIKQCGDCQELYERTLPFKSVFLNQG</sequence>
<evidence type="ECO:0000313" key="2">
    <source>
        <dbReference type="Proteomes" id="UP001181693"/>
    </source>
</evidence>
<protein>
    <submittedName>
        <fullName evidence="1">Uncharacterized protein</fullName>
    </submittedName>
</protein>
<dbReference type="AlphaFoldDB" id="A0AAV3AVL7"/>
<organism evidence="1 2">
    <name type="scientific">Pyxicephalus adspersus</name>
    <name type="common">African bullfrog</name>
    <dbReference type="NCBI Taxonomy" id="30357"/>
    <lineage>
        <taxon>Eukaryota</taxon>
        <taxon>Metazoa</taxon>
        <taxon>Chordata</taxon>
        <taxon>Craniata</taxon>
        <taxon>Vertebrata</taxon>
        <taxon>Euteleostomi</taxon>
        <taxon>Amphibia</taxon>
        <taxon>Batrachia</taxon>
        <taxon>Anura</taxon>
        <taxon>Neobatrachia</taxon>
        <taxon>Ranoidea</taxon>
        <taxon>Pyxicephalidae</taxon>
        <taxon>Pyxicephalinae</taxon>
        <taxon>Pyxicephalus</taxon>
    </lineage>
</organism>
<comment type="caution">
    <text evidence="1">The sequence shown here is derived from an EMBL/GenBank/DDBJ whole genome shotgun (WGS) entry which is preliminary data.</text>
</comment>
<evidence type="ECO:0000313" key="1">
    <source>
        <dbReference type="EMBL" id="DBA31759.1"/>
    </source>
</evidence>
<dbReference type="Proteomes" id="UP001181693">
    <property type="component" value="Unassembled WGS sequence"/>
</dbReference>
<accession>A0AAV3AVL7</accession>
<proteinExistence type="predicted"/>